<organism evidence="1 2">
    <name type="scientific">Racocetra persica</name>
    <dbReference type="NCBI Taxonomy" id="160502"/>
    <lineage>
        <taxon>Eukaryota</taxon>
        <taxon>Fungi</taxon>
        <taxon>Fungi incertae sedis</taxon>
        <taxon>Mucoromycota</taxon>
        <taxon>Glomeromycotina</taxon>
        <taxon>Glomeromycetes</taxon>
        <taxon>Diversisporales</taxon>
        <taxon>Gigasporaceae</taxon>
        <taxon>Racocetra</taxon>
    </lineage>
</organism>
<reference evidence="1" key="1">
    <citation type="submission" date="2021-06" db="EMBL/GenBank/DDBJ databases">
        <authorList>
            <person name="Kallberg Y."/>
            <person name="Tangrot J."/>
            <person name="Rosling A."/>
        </authorList>
    </citation>
    <scope>NUCLEOTIDE SEQUENCE</scope>
    <source>
        <strain evidence="1">MA461A</strain>
    </source>
</reference>
<comment type="caution">
    <text evidence="1">The sequence shown here is derived from an EMBL/GenBank/DDBJ whole genome shotgun (WGS) entry which is preliminary data.</text>
</comment>
<evidence type="ECO:0000313" key="2">
    <source>
        <dbReference type="Proteomes" id="UP000789920"/>
    </source>
</evidence>
<evidence type="ECO:0000313" key="1">
    <source>
        <dbReference type="EMBL" id="CAG8670319.1"/>
    </source>
</evidence>
<keyword evidence="2" id="KW-1185">Reference proteome</keyword>
<proteinExistence type="predicted"/>
<protein>
    <submittedName>
        <fullName evidence="1">9626_t:CDS:1</fullName>
    </submittedName>
</protein>
<dbReference type="EMBL" id="CAJVQC010015777">
    <property type="protein sequence ID" value="CAG8670319.1"/>
    <property type="molecule type" value="Genomic_DNA"/>
</dbReference>
<gene>
    <name evidence="1" type="ORF">RPERSI_LOCUS8647</name>
</gene>
<accession>A0ACA9NPM6</accession>
<sequence length="147" mass="17177">MEYPKMLTNLNLESKKLIDLFIQDWTEIKRKIGTGYDDDVKNIDNAMSDLITNNGFVALSCYSIIWKRLSNNIEEIKTKICDNFQTLQNSWQNENEKYKVNFPSQMDKANQLISAVETNLNINFFDEAENLQSLENNLSQILKEIKE</sequence>
<name>A0ACA9NPM6_9GLOM</name>
<dbReference type="Proteomes" id="UP000789920">
    <property type="component" value="Unassembled WGS sequence"/>
</dbReference>